<dbReference type="RefSeq" id="WP_189456489.1">
    <property type="nucleotide sequence ID" value="NZ_BMYD01000003.1"/>
</dbReference>
<organism evidence="2 3">
    <name type="scientific">Cognatilysobacter bugurensis</name>
    <dbReference type="NCBI Taxonomy" id="543356"/>
    <lineage>
        <taxon>Bacteria</taxon>
        <taxon>Pseudomonadati</taxon>
        <taxon>Pseudomonadota</taxon>
        <taxon>Gammaproteobacteria</taxon>
        <taxon>Lysobacterales</taxon>
        <taxon>Lysobacteraceae</taxon>
        <taxon>Cognatilysobacter</taxon>
    </lineage>
</organism>
<reference evidence="2" key="2">
    <citation type="submission" date="2020-09" db="EMBL/GenBank/DDBJ databases">
        <authorList>
            <person name="Sun Q."/>
            <person name="Kim S."/>
        </authorList>
    </citation>
    <scope>NUCLEOTIDE SEQUENCE</scope>
    <source>
        <strain evidence="2">KCTC 23077</strain>
    </source>
</reference>
<evidence type="ECO:0000313" key="3">
    <source>
        <dbReference type="Proteomes" id="UP000646426"/>
    </source>
</evidence>
<dbReference type="Proteomes" id="UP000646426">
    <property type="component" value="Unassembled WGS sequence"/>
</dbReference>
<comment type="caution">
    <text evidence="2">The sequence shown here is derived from an EMBL/GenBank/DDBJ whole genome shotgun (WGS) entry which is preliminary data.</text>
</comment>
<feature type="region of interest" description="Disordered" evidence="1">
    <location>
        <begin position="23"/>
        <end position="72"/>
    </location>
</feature>
<protein>
    <submittedName>
        <fullName evidence="2">Uncharacterized protein</fullName>
    </submittedName>
</protein>
<dbReference type="AlphaFoldDB" id="A0A918T0T7"/>
<reference evidence="2" key="1">
    <citation type="journal article" date="2014" name="Int. J. Syst. Evol. Microbiol.">
        <title>Complete genome sequence of Corynebacterium casei LMG S-19264T (=DSM 44701T), isolated from a smear-ripened cheese.</title>
        <authorList>
            <consortium name="US DOE Joint Genome Institute (JGI-PGF)"/>
            <person name="Walter F."/>
            <person name="Albersmeier A."/>
            <person name="Kalinowski J."/>
            <person name="Ruckert C."/>
        </authorList>
    </citation>
    <scope>NUCLEOTIDE SEQUENCE</scope>
    <source>
        <strain evidence="2">KCTC 23077</strain>
    </source>
</reference>
<accession>A0A918T0T7</accession>
<evidence type="ECO:0000256" key="1">
    <source>
        <dbReference type="SAM" id="MobiDB-lite"/>
    </source>
</evidence>
<evidence type="ECO:0000313" key="2">
    <source>
        <dbReference type="EMBL" id="GHA83586.1"/>
    </source>
</evidence>
<gene>
    <name evidence="2" type="ORF">GCM10007067_22130</name>
</gene>
<sequence length="72" mass="7578">MTTSDQPSPPNVDELEALRRAAREPRAVDAGQRDALQAKGMLQDDGDGMQLTPAGRHALDIGDGPTVPGLDN</sequence>
<name>A0A918T0T7_9GAMM</name>
<dbReference type="EMBL" id="BMYD01000003">
    <property type="protein sequence ID" value="GHA83586.1"/>
    <property type="molecule type" value="Genomic_DNA"/>
</dbReference>
<keyword evidence="3" id="KW-1185">Reference proteome</keyword>
<proteinExistence type="predicted"/>